<dbReference type="SUPFAM" id="SSF47823">
    <property type="entry name" value="lambda integrase-like, N-terminal domain"/>
    <property type="match status" value="1"/>
</dbReference>
<dbReference type="Gene3D" id="1.10.150.130">
    <property type="match status" value="1"/>
</dbReference>
<name>A0A2Z3YSU6_9CORY</name>
<dbReference type="PROSITE" id="PS51900">
    <property type="entry name" value="CB"/>
    <property type="match status" value="1"/>
</dbReference>
<dbReference type="InterPro" id="IPR004107">
    <property type="entry name" value="Integrase_SAM-like_N"/>
</dbReference>
<dbReference type="InterPro" id="IPR010998">
    <property type="entry name" value="Integrase_recombinase_N"/>
</dbReference>
<feature type="domain" description="Core-binding (CB)" evidence="3">
    <location>
        <begin position="19"/>
        <end position="101"/>
    </location>
</feature>
<protein>
    <submittedName>
        <fullName evidence="4">Tyrosine recombinase XerC</fullName>
    </submittedName>
</protein>
<keyword evidence="1 2" id="KW-0238">DNA-binding</keyword>
<keyword evidence="5" id="KW-1185">Reference proteome</keyword>
<dbReference type="EMBL" id="CP024988">
    <property type="protein sequence ID" value="AWT26761.1"/>
    <property type="molecule type" value="Genomic_DNA"/>
</dbReference>
<evidence type="ECO:0000313" key="5">
    <source>
        <dbReference type="Proteomes" id="UP000247696"/>
    </source>
</evidence>
<evidence type="ECO:0000256" key="1">
    <source>
        <dbReference type="ARBA" id="ARBA00023125"/>
    </source>
</evidence>
<accession>A0A2Z3YSU6</accession>
<gene>
    <name evidence="4" type="primary">xerC_2</name>
    <name evidence="4" type="ORF">Csp1_19930</name>
</gene>
<dbReference type="InterPro" id="IPR044068">
    <property type="entry name" value="CB"/>
</dbReference>
<proteinExistence type="predicted"/>
<evidence type="ECO:0000256" key="2">
    <source>
        <dbReference type="PROSITE-ProRule" id="PRU01248"/>
    </source>
</evidence>
<dbReference type="AlphaFoldDB" id="A0A2Z3YSU6"/>
<reference evidence="5" key="1">
    <citation type="submission" date="2017-11" db="EMBL/GenBank/DDBJ databases">
        <title>Otitis media/interna in a cat caused by the recently described species Corynebacterium provencense.</title>
        <authorList>
            <person name="Kittl S."/>
            <person name="Brodard I."/>
            <person name="Rychener L."/>
            <person name="Jores J."/>
            <person name="Roosje P."/>
            <person name="Gobeli Brawand S."/>
        </authorList>
    </citation>
    <scope>NUCLEOTIDE SEQUENCE [LARGE SCALE GENOMIC DNA]</scope>
    <source>
        <strain evidence="5">17KM38</strain>
    </source>
</reference>
<dbReference type="GO" id="GO:0003677">
    <property type="term" value="F:DNA binding"/>
    <property type="evidence" value="ECO:0007669"/>
    <property type="project" value="UniProtKB-UniRule"/>
</dbReference>
<dbReference type="Pfam" id="PF02899">
    <property type="entry name" value="Phage_int_SAM_1"/>
    <property type="match status" value="1"/>
</dbReference>
<organism evidence="4 5">
    <name type="scientific">Corynebacterium provencense</name>
    <dbReference type="NCBI Taxonomy" id="1737425"/>
    <lineage>
        <taxon>Bacteria</taxon>
        <taxon>Bacillati</taxon>
        <taxon>Actinomycetota</taxon>
        <taxon>Actinomycetes</taxon>
        <taxon>Mycobacteriales</taxon>
        <taxon>Corynebacteriaceae</taxon>
        <taxon>Corynebacterium</taxon>
    </lineage>
</organism>
<dbReference type="RefSeq" id="WP_110481711.1">
    <property type="nucleotide sequence ID" value="NZ_CP024988.1"/>
</dbReference>
<evidence type="ECO:0000313" key="4">
    <source>
        <dbReference type="EMBL" id="AWT26761.1"/>
    </source>
</evidence>
<sequence>MTGDRYPDQQMPFAEPLPPQWQRFADLREDLLLNYSYNTARAYWNDLDEWFRWAVERDKDVLRLTEKDKKQYVALLRRRKYSESTIRRRTVTLRLLYRIKKNGRKNG</sequence>
<evidence type="ECO:0000259" key="3">
    <source>
        <dbReference type="PROSITE" id="PS51900"/>
    </source>
</evidence>
<dbReference type="OrthoDB" id="5123274at2"/>
<dbReference type="KEGG" id="cpre:Csp1_19930"/>
<dbReference type="GO" id="GO:0015074">
    <property type="term" value="P:DNA integration"/>
    <property type="evidence" value="ECO:0007669"/>
    <property type="project" value="InterPro"/>
</dbReference>
<dbReference type="Proteomes" id="UP000247696">
    <property type="component" value="Chromosome"/>
</dbReference>